<dbReference type="Proteomes" id="UP000317421">
    <property type="component" value="Unassembled WGS sequence"/>
</dbReference>
<dbReference type="AlphaFoldDB" id="A0A5C6A1R5"/>
<accession>A0A5C6A1R5</accession>
<reference evidence="1 2" key="1">
    <citation type="submission" date="2019-02" db="EMBL/GenBank/DDBJ databases">
        <title>Deep-cultivation of Planctomycetes and their phenomic and genomic characterization uncovers novel biology.</title>
        <authorList>
            <person name="Wiegand S."/>
            <person name="Jogler M."/>
            <person name="Boedeker C."/>
            <person name="Pinto D."/>
            <person name="Vollmers J."/>
            <person name="Rivas-Marin E."/>
            <person name="Kohn T."/>
            <person name="Peeters S.H."/>
            <person name="Heuer A."/>
            <person name="Rast P."/>
            <person name="Oberbeckmann S."/>
            <person name="Bunk B."/>
            <person name="Jeske O."/>
            <person name="Meyerdierks A."/>
            <person name="Storesund J.E."/>
            <person name="Kallscheuer N."/>
            <person name="Luecker S."/>
            <person name="Lage O.M."/>
            <person name="Pohl T."/>
            <person name="Merkel B.J."/>
            <person name="Hornburger P."/>
            <person name="Mueller R.-W."/>
            <person name="Bruemmer F."/>
            <person name="Labrenz M."/>
            <person name="Spormann A.M."/>
            <person name="Op Den Camp H."/>
            <person name="Overmann J."/>
            <person name="Amann R."/>
            <person name="Jetten M.S.M."/>
            <person name="Mascher T."/>
            <person name="Medema M.H."/>
            <person name="Devos D.P."/>
            <person name="Kaster A.-K."/>
            <person name="Ovreas L."/>
            <person name="Rohde M."/>
            <person name="Galperin M.Y."/>
            <person name="Jogler C."/>
        </authorList>
    </citation>
    <scope>NUCLEOTIDE SEQUENCE [LARGE SCALE GENOMIC DNA]</scope>
    <source>
        <strain evidence="1 2">Pla108</strain>
    </source>
</reference>
<organism evidence="1 2">
    <name type="scientific">Botrimarina colliarenosi</name>
    <dbReference type="NCBI Taxonomy" id="2528001"/>
    <lineage>
        <taxon>Bacteria</taxon>
        <taxon>Pseudomonadati</taxon>
        <taxon>Planctomycetota</taxon>
        <taxon>Planctomycetia</taxon>
        <taxon>Pirellulales</taxon>
        <taxon>Lacipirellulaceae</taxon>
        <taxon>Botrimarina</taxon>
    </lineage>
</organism>
<sequence length="124" mass="13322">MAELAELSDRTDATRLVVLVTPLPPIANAPVPETPPALTDAELAGREWPALRASIIDIAAALDRLDATGGSESARVRAEAEALLRTLLAAGDADRAERLLEQLSRPYDPAWRKRFAADNPDESL</sequence>
<comment type="caution">
    <text evidence="1">The sequence shown here is derived from an EMBL/GenBank/DDBJ whole genome shotgun (WGS) entry which is preliminary data.</text>
</comment>
<evidence type="ECO:0000313" key="1">
    <source>
        <dbReference type="EMBL" id="TWT93376.1"/>
    </source>
</evidence>
<proteinExistence type="predicted"/>
<evidence type="ECO:0000313" key="2">
    <source>
        <dbReference type="Proteomes" id="UP000317421"/>
    </source>
</evidence>
<protein>
    <submittedName>
        <fullName evidence="1">Uncharacterized protein</fullName>
    </submittedName>
</protein>
<dbReference type="EMBL" id="SJPR01000008">
    <property type="protein sequence ID" value="TWT93376.1"/>
    <property type="molecule type" value="Genomic_DNA"/>
</dbReference>
<gene>
    <name evidence="1" type="ORF">Pla108_38700</name>
</gene>
<name>A0A5C6A1R5_9BACT</name>
<keyword evidence="2" id="KW-1185">Reference proteome</keyword>